<keyword evidence="1" id="KW-0472">Membrane</keyword>
<dbReference type="EMBL" id="CAJNOI010000159">
    <property type="protein sequence ID" value="CAF1142489.1"/>
    <property type="molecule type" value="Genomic_DNA"/>
</dbReference>
<dbReference type="AlphaFoldDB" id="A0A814S5P1"/>
<feature type="chain" id="PRO_5032425955" evidence="2">
    <location>
        <begin position="26"/>
        <end position="141"/>
    </location>
</feature>
<dbReference type="Proteomes" id="UP000663877">
    <property type="component" value="Unassembled WGS sequence"/>
</dbReference>
<evidence type="ECO:0000313" key="4">
    <source>
        <dbReference type="Proteomes" id="UP000663877"/>
    </source>
</evidence>
<evidence type="ECO:0000256" key="2">
    <source>
        <dbReference type="SAM" id="SignalP"/>
    </source>
</evidence>
<feature type="transmembrane region" description="Helical" evidence="1">
    <location>
        <begin position="66"/>
        <end position="89"/>
    </location>
</feature>
<reference evidence="3" key="1">
    <citation type="submission" date="2021-02" db="EMBL/GenBank/DDBJ databases">
        <authorList>
            <person name="Nowell W R."/>
        </authorList>
    </citation>
    <scope>NUCLEOTIDE SEQUENCE</scope>
</reference>
<organism evidence="3 4">
    <name type="scientific">Adineta steineri</name>
    <dbReference type="NCBI Taxonomy" id="433720"/>
    <lineage>
        <taxon>Eukaryota</taxon>
        <taxon>Metazoa</taxon>
        <taxon>Spiralia</taxon>
        <taxon>Gnathifera</taxon>
        <taxon>Rotifera</taxon>
        <taxon>Eurotatoria</taxon>
        <taxon>Bdelloidea</taxon>
        <taxon>Adinetida</taxon>
        <taxon>Adinetidae</taxon>
        <taxon>Adineta</taxon>
    </lineage>
</organism>
<keyword evidence="1" id="KW-0812">Transmembrane</keyword>
<feature type="signal peptide" evidence="2">
    <location>
        <begin position="1"/>
        <end position="25"/>
    </location>
</feature>
<keyword evidence="2" id="KW-0732">Signal</keyword>
<gene>
    <name evidence="3" type="ORF">BJG266_LOCUS23628</name>
</gene>
<evidence type="ECO:0000256" key="1">
    <source>
        <dbReference type="SAM" id="Phobius"/>
    </source>
</evidence>
<evidence type="ECO:0000313" key="3">
    <source>
        <dbReference type="EMBL" id="CAF1142489.1"/>
    </source>
</evidence>
<comment type="caution">
    <text evidence="3">The sequence shown here is derived from an EMBL/GenBank/DDBJ whole genome shotgun (WGS) entry which is preliminary data.</text>
</comment>
<sequence length="141" mass="16008">MKYLYSLSSFFISLCLFSNIQIANTDACSQYSLSDLYWLHSNRCNISSLLYSDSISTQTIIAILNYHWMLIFLCTACLFITFIIVLYFYKQQKHAQSSKVAPANVIITSSASQIDDLNDPISFVQLSLPPPYTSVFTNISE</sequence>
<keyword evidence="1" id="KW-1133">Transmembrane helix</keyword>
<accession>A0A814S5P1</accession>
<proteinExistence type="predicted"/>
<name>A0A814S5P1_9BILA</name>
<protein>
    <submittedName>
        <fullName evidence="3">Uncharacterized protein</fullName>
    </submittedName>
</protein>